<dbReference type="InterPro" id="IPR016032">
    <property type="entry name" value="Sig_transdc_resp-reg_C-effctor"/>
</dbReference>
<feature type="DNA-binding region" description="OmpR/PhoB-type" evidence="2">
    <location>
        <begin position="155"/>
        <end position="253"/>
    </location>
</feature>
<keyword evidence="5" id="KW-1185">Reference proteome</keyword>
<dbReference type="Proteomes" id="UP000320693">
    <property type="component" value="Unassembled WGS sequence"/>
</dbReference>
<dbReference type="EMBL" id="BJNH01000044">
    <property type="protein sequence ID" value="GEC26841.1"/>
    <property type="molecule type" value="Genomic_DNA"/>
</dbReference>
<dbReference type="PANTHER" id="PTHR48111:SF37">
    <property type="entry name" value="RESPONSE REGULATOR PROTEIN CARR"/>
    <property type="match status" value="1"/>
</dbReference>
<dbReference type="InterPro" id="IPR036388">
    <property type="entry name" value="WH-like_DNA-bd_sf"/>
</dbReference>
<gene>
    <name evidence="4" type="ORF">PSA01_38700</name>
</gene>
<evidence type="ECO:0000259" key="3">
    <source>
        <dbReference type="PROSITE" id="PS51755"/>
    </source>
</evidence>
<organism evidence="4 5">
    <name type="scientific">Pseudonocardia saturnea</name>
    <dbReference type="NCBI Taxonomy" id="33909"/>
    <lineage>
        <taxon>Bacteria</taxon>
        <taxon>Bacillati</taxon>
        <taxon>Actinomycetota</taxon>
        <taxon>Actinomycetes</taxon>
        <taxon>Pseudonocardiales</taxon>
        <taxon>Pseudonocardiaceae</taxon>
        <taxon>Pseudonocardia</taxon>
    </lineage>
</organism>
<dbReference type="Pfam" id="PF00486">
    <property type="entry name" value="Trans_reg_C"/>
    <property type="match status" value="1"/>
</dbReference>
<reference evidence="4 5" key="1">
    <citation type="submission" date="2019-06" db="EMBL/GenBank/DDBJ databases">
        <title>Whole genome shotgun sequence of Pseudonocardia saturnea NBRC 14499.</title>
        <authorList>
            <person name="Hosoyama A."/>
            <person name="Uohara A."/>
            <person name="Ohji S."/>
            <person name="Ichikawa N."/>
        </authorList>
    </citation>
    <scope>NUCLEOTIDE SEQUENCE [LARGE SCALE GENOMIC DNA]</scope>
    <source>
        <strain evidence="4 5">NBRC 14499</strain>
    </source>
</reference>
<dbReference type="SUPFAM" id="SSF52172">
    <property type="entry name" value="CheY-like"/>
    <property type="match status" value="1"/>
</dbReference>
<dbReference type="PANTHER" id="PTHR48111">
    <property type="entry name" value="REGULATOR OF RPOS"/>
    <property type="match status" value="1"/>
</dbReference>
<dbReference type="SMART" id="SM00862">
    <property type="entry name" value="Trans_reg_C"/>
    <property type="match status" value="1"/>
</dbReference>
<keyword evidence="1 2" id="KW-0238">DNA-binding</keyword>
<accession>A0ABQ0S1Q8</accession>
<dbReference type="SUPFAM" id="SSF46894">
    <property type="entry name" value="C-terminal effector domain of the bipartite response regulators"/>
    <property type="match status" value="1"/>
</dbReference>
<dbReference type="InterPro" id="IPR039420">
    <property type="entry name" value="WalR-like"/>
</dbReference>
<name>A0ABQ0S1Q8_9PSEU</name>
<dbReference type="CDD" id="cd00383">
    <property type="entry name" value="trans_reg_C"/>
    <property type="match status" value="1"/>
</dbReference>
<evidence type="ECO:0000313" key="4">
    <source>
        <dbReference type="EMBL" id="GEC26841.1"/>
    </source>
</evidence>
<evidence type="ECO:0000256" key="1">
    <source>
        <dbReference type="ARBA" id="ARBA00023125"/>
    </source>
</evidence>
<evidence type="ECO:0000313" key="5">
    <source>
        <dbReference type="Proteomes" id="UP000320693"/>
    </source>
</evidence>
<feature type="domain" description="OmpR/PhoB-type" evidence="3">
    <location>
        <begin position="155"/>
        <end position="253"/>
    </location>
</feature>
<dbReference type="Gene3D" id="1.10.10.10">
    <property type="entry name" value="Winged helix-like DNA-binding domain superfamily/Winged helix DNA-binding domain"/>
    <property type="match status" value="1"/>
</dbReference>
<evidence type="ECO:0000256" key="2">
    <source>
        <dbReference type="PROSITE-ProRule" id="PRU01091"/>
    </source>
</evidence>
<dbReference type="RefSeq" id="WP_085915372.1">
    <property type="nucleotide sequence ID" value="NZ_BJNH01000044.1"/>
</dbReference>
<comment type="caution">
    <text evidence="4">The sequence shown here is derived from an EMBL/GenBank/DDBJ whole genome shotgun (WGS) entry which is preliminary data.</text>
</comment>
<dbReference type="Gene3D" id="3.40.50.2300">
    <property type="match status" value="1"/>
</dbReference>
<sequence length="257" mass="27234">MMTETWETDGRSPVQIRRRACLADAGGRTGPAAVLLVADEHTAEQVARALTGQPVDLHPVHDTAAALLVAGRTCPDAVVLAPAGGRLSPADFLDVLHTLDPGVRVIVGVGRDDGELAAQAAARGATVTARPFEPSALLALLSAALGAPRSLAARPLPIQLGRLRIDNVAPRMWLDDTPIRLPLREHLVLRYLAARPDAVVSRRELVTAIWGDQTSGSDNSLSVHITRLRRRLAAAGADVRIEAVRGLGYQLTISPNS</sequence>
<dbReference type="PROSITE" id="PS51755">
    <property type="entry name" value="OMPR_PHOB"/>
    <property type="match status" value="1"/>
</dbReference>
<proteinExistence type="predicted"/>
<dbReference type="InterPro" id="IPR011006">
    <property type="entry name" value="CheY-like_superfamily"/>
</dbReference>
<dbReference type="InterPro" id="IPR001867">
    <property type="entry name" value="OmpR/PhoB-type_DNA-bd"/>
</dbReference>
<protein>
    <recommendedName>
        <fullName evidence="3">OmpR/PhoB-type domain-containing protein</fullName>
    </recommendedName>
</protein>